<feature type="compositionally biased region" description="Basic and acidic residues" evidence="4">
    <location>
        <begin position="1"/>
        <end position="10"/>
    </location>
</feature>
<dbReference type="Proteomes" id="UP000515152">
    <property type="component" value="Chromosome 17"/>
</dbReference>
<dbReference type="InterPro" id="IPR002110">
    <property type="entry name" value="Ankyrin_rpt"/>
</dbReference>
<keyword evidence="2 3" id="KW-0040">ANK repeat</keyword>
<keyword evidence="1" id="KW-0677">Repeat</keyword>
<evidence type="ECO:0000313" key="6">
    <source>
        <dbReference type="RefSeq" id="XP_012671510.2"/>
    </source>
</evidence>
<name>A0A6P3VGY0_CLUHA</name>
<dbReference type="SMART" id="SM00248">
    <property type="entry name" value="ANK"/>
    <property type="match status" value="4"/>
</dbReference>
<dbReference type="InterPro" id="IPR036770">
    <property type="entry name" value="Ankyrin_rpt-contain_sf"/>
</dbReference>
<dbReference type="KEGG" id="char:105890084"/>
<reference evidence="6" key="1">
    <citation type="submission" date="2025-08" db="UniProtKB">
        <authorList>
            <consortium name="RefSeq"/>
        </authorList>
    </citation>
    <scope>IDENTIFICATION</scope>
</reference>
<feature type="compositionally biased region" description="Basic and acidic residues" evidence="4">
    <location>
        <begin position="485"/>
        <end position="505"/>
    </location>
</feature>
<dbReference type="CTD" id="568270"/>
<dbReference type="PANTHER" id="PTHR24173:SF1">
    <property type="entry name" value="ANKYRIN REPEAT DOMAIN-CONTAINING PROTEIN 33B"/>
    <property type="match status" value="1"/>
</dbReference>
<feature type="region of interest" description="Disordered" evidence="4">
    <location>
        <begin position="1"/>
        <end position="33"/>
    </location>
</feature>
<accession>A0A6P3VGY0</accession>
<gene>
    <name evidence="6" type="primary">ankrd33ba</name>
</gene>
<feature type="region of interest" description="Disordered" evidence="4">
    <location>
        <begin position="447"/>
        <end position="519"/>
    </location>
</feature>
<dbReference type="Pfam" id="PF12796">
    <property type="entry name" value="Ank_2"/>
    <property type="match status" value="1"/>
</dbReference>
<protein>
    <submittedName>
        <fullName evidence="6">Ankyrin repeat domain-containing protein 33B</fullName>
    </submittedName>
</protein>
<evidence type="ECO:0000256" key="3">
    <source>
        <dbReference type="PROSITE-ProRule" id="PRU00023"/>
    </source>
</evidence>
<organism evidence="5 6">
    <name type="scientific">Clupea harengus</name>
    <name type="common">Atlantic herring</name>
    <dbReference type="NCBI Taxonomy" id="7950"/>
    <lineage>
        <taxon>Eukaryota</taxon>
        <taxon>Metazoa</taxon>
        <taxon>Chordata</taxon>
        <taxon>Craniata</taxon>
        <taxon>Vertebrata</taxon>
        <taxon>Euteleostomi</taxon>
        <taxon>Actinopterygii</taxon>
        <taxon>Neopterygii</taxon>
        <taxon>Teleostei</taxon>
        <taxon>Clupei</taxon>
        <taxon>Clupeiformes</taxon>
        <taxon>Clupeoidei</taxon>
        <taxon>Clupeidae</taxon>
        <taxon>Clupea</taxon>
    </lineage>
</organism>
<evidence type="ECO:0000256" key="2">
    <source>
        <dbReference type="ARBA" id="ARBA00023043"/>
    </source>
</evidence>
<keyword evidence="5" id="KW-1185">Reference proteome</keyword>
<evidence type="ECO:0000256" key="1">
    <source>
        <dbReference type="ARBA" id="ARBA00022737"/>
    </source>
</evidence>
<dbReference type="AlphaFoldDB" id="A0A6P3VGY0"/>
<sequence>MVLITEDRDGGGSSPAKGKQVQQGRSGSGGGIAQVYPIADTQVVLSEDDPLGPYESEGDYNGDFEEYDEFSELPDTRSIASDDSFYPLDGDFEDTEQTHNVCSESLEPLTLFQACCTNNAVMVKLMIRQGVIEEDVKETDQNNRSSLMVACYQGYVDVVIALSQCPHLDVNWQDNEGNTALITASQAGHITITNYLLNYFPGLDLEKKNCHGFTALMKAAMQGRVECVRALMLAGADVKVRDHGRQLTPREWAIFTGRYETAYAMWRLASRPCPKQISSSYQPEWPLLSVLVAKAQEPKGCLRRISESIRGAFSLANITDPVEDGALDHMVRITTALSSPLISTACHTVSPESPPRVGKRRYSVPEILKRQRAEKLKGLGPERLENQKKLFQNSRVVLLPKPKDRRTSLQPLLRDAPVLSTAEALRRGSLMQLHLVRRSSVRPGLVVPKVRVSKAPASANEPEKHHRRRSSSKETSQFLQIPKWRYKEVKDERKRQEEAERKRQEAAASQRQSPARKKK</sequence>
<feature type="repeat" description="ANK" evidence="3">
    <location>
        <begin position="211"/>
        <end position="243"/>
    </location>
</feature>
<dbReference type="PROSITE" id="PS50297">
    <property type="entry name" value="ANK_REP_REGION"/>
    <property type="match status" value="1"/>
</dbReference>
<evidence type="ECO:0000256" key="4">
    <source>
        <dbReference type="SAM" id="MobiDB-lite"/>
    </source>
</evidence>
<dbReference type="OrthoDB" id="10057496at2759"/>
<dbReference type="PANTHER" id="PTHR24173">
    <property type="entry name" value="ANKYRIN REPEAT CONTAINING"/>
    <property type="match status" value="1"/>
</dbReference>
<evidence type="ECO:0000313" key="5">
    <source>
        <dbReference type="Proteomes" id="UP000515152"/>
    </source>
</evidence>
<proteinExistence type="predicted"/>
<dbReference type="PROSITE" id="PS50088">
    <property type="entry name" value="ANK_REPEAT"/>
    <property type="match status" value="1"/>
</dbReference>
<dbReference type="SUPFAM" id="SSF48403">
    <property type="entry name" value="Ankyrin repeat"/>
    <property type="match status" value="1"/>
</dbReference>
<dbReference type="GeneID" id="105890084"/>
<dbReference type="RefSeq" id="XP_012671510.2">
    <property type="nucleotide sequence ID" value="XM_012816056.3"/>
</dbReference>
<dbReference type="Gene3D" id="1.25.40.20">
    <property type="entry name" value="Ankyrin repeat-containing domain"/>
    <property type="match status" value="1"/>
</dbReference>